<feature type="transmembrane region" description="Helical" evidence="1">
    <location>
        <begin position="166"/>
        <end position="186"/>
    </location>
</feature>
<dbReference type="Proteomes" id="UP001251849">
    <property type="component" value="Unassembled WGS sequence"/>
</dbReference>
<organism evidence="2 3">
    <name type="scientific">Microbacterium gawkjiense</name>
    <dbReference type="NCBI Taxonomy" id="3067309"/>
    <lineage>
        <taxon>Bacteria</taxon>
        <taxon>Bacillati</taxon>
        <taxon>Actinomycetota</taxon>
        <taxon>Actinomycetes</taxon>
        <taxon>Micrococcales</taxon>
        <taxon>Microbacteriaceae</taxon>
        <taxon>Microbacterium</taxon>
    </lineage>
</organism>
<feature type="transmembrane region" description="Helical" evidence="1">
    <location>
        <begin position="54"/>
        <end position="73"/>
    </location>
</feature>
<keyword evidence="1" id="KW-0812">Transmembrane</keyword>
<keyword evidence="1" id="KW-0472">Membrane</keyword>
<accession>A0ABU3GEF3</accession>
<feature type="transmembrane region" description="Helical" evidence="1">
    <location>
        <begin position="21"/>
        <end position="42"/>
    </location>
</feature>
<evidence type="ECO:0000313" key="3">
    <source>
        <dbReference type="Proteomes" id="UP001251849"/>
    </source>
</evidence>
<keyword evidence="3" id="KW-1185">Reference proteome</keyword>
<dbReference type="EMBL" id="JAUZVV010000002">
    <property type="protein sequence ID" value="MDT3317432.1"/>
    <property type="molecule type" value="Genomic_DNA"/>
</dbReference>
<keyword evidence="1" id="KW-1133">Transmembrane helix</keyword>
<sequence>MTNHTEGGGGGRDARFLRPRVFRASSTLLSFWVVVAMLAFFLGDAAVRGSWLFLAKWTAPLLLIGWGAWLLFWRSQVRADREGAVVINALRIHDLPWSSVEEVVQSAQLRVVLVGGRRIDCWGGPFPPRRRMTRTPEPSADAALVMEALREAATPSERVATSRWDVPALLVGVALAAFTIASVTLVHP</sequence>
<gene>
    <name evidence="2" type="ORF">Q9S71_11450</name>
</gene>
<proteinExistence type="predicted"/>
<evidence type="ECO:0008006" key="4">
    <source>
        <dbReference type="Google" id="ProtNLM"/>
    </source>
</evidence>
<dbReference type="RefSeq" id="WP_311862447.1">
    <property type="nucleotide sequence ID" value="NZ_JAUZVV010000002.1"/>
</dbReference>
<comment type="caution">
    <text evidence="2">The sequence shown here is derived from an EMBL/GenBank/DDBJ whole genome shotgun (WGS) entry which is preliminary data.</text>
</comment>
<reference evidence="2 3" key="1">
    <citation type="submission" date="2023-08" db="EMBL/GenBank/DDBJ databases">
        <title>Microbacterium aquilitoris sp. nov. and Microbacterium gwkjibeachense sp. nov., isolated from beach.</title>
        <authorList>
            <person name="Lee S.D."/>
            <person name="Yang H."/>
            <person name="Kim I."/>
        </authorList>
    </citation>
    <scope>NUCLEOTIDE SEQUENCE [LARGE SCALE GENOMIC DNA]</scope>
    <source>
        <strain evidence="2 3">KSW4-11</strain>
    </source>
</reference>
<name>A0ABU3GEF3_9MICO</name>
<protein>
    <recommendedName>
        <fullName evidence="4">PH domain-containing protein</fullName>
    </recommendedName>
</protein>
<evidence type="ECO:0000256" key="1">
    <source>
        <dbReference type="SAM" id="Phobius"/>
    </source>
</evidence>
<evidence type="ECO:0000313" key="2">
    <source>
        <dbReference type="EMBL" id="MDT3317432.1"/>
    </source>
</evidence>